<organism evidence="1">
    <name type="scientific">Aplanochytrium stocchinoi</name>
    <dbReference type="NCBI Taxonomy" id="215587"/>
    <lineage>
        <taxon>Eukaryota</taxon>
        <taxon>Sar</taxon>
        <taxon>Stramenopiles</taxon>
        <taxon>Bigyra</taxon>
        <taxon>Labyrinthulomycetes</taxon>
        <taxon>Thraustochytrida</taxon>
        <taxon>Thraustochytriidae</taxon>
        <taxon>Aplanochytrium</taxon>
    </lineage>
</organism>
<evidence type="ECO:0000313" key="1">
    <source>
        <dbReference type="EMBL" id="CAE0432928.1"/>
    </source>
</evidence>
<sequence>MAAHAVVLKTSECINSEERKSFLKKRLQCFLKSCWRLPTDFVVKKADKLESGLHSTSSLQEDNNHHLCMSIDRVMDMYVKTLGEGDVINTIKHWLLHTQRNINTGTTDDSLKSFMNCCSFLRMFIAALGQAKYQVLESLFDVCDSFISQGMKVLGNTKKQSTKPTTSKNTRKELIHQRVMGLFIISMCLYHSIVLSRNGNCQRYKYWLVDKFFKTIDASLVSIVIKCWMATLKLDALSVILAHKQVLSENLACSEHEVNKLKINYISMVRHHIDEQKLKPTRQHKLSSGKFLTKKKKAKQFQSLTLISQQTINYVDHMIEELQANGRVLSTELHYYRTMRSAYFTKELLPCLLREPWCAMRQQLLEVLAYRVSPPIISKTQIQYFESKKHNNNGETQDTQCLTPADSPTEVPMIALYHTFCRMHQEIPKTTSEKVSWIRYLRELARDVHSLFSDSDCIQTTYLEITDAMLNVFCNIHFSASAEPTVHLIAIKDVVLKLIQFDHDADSDRTFSDVFRLRVETIIKEQLWNIHRYQLEALIAVATILEMKTSLLAIVNKITGRKSFIESFNAGLFYLECCLSIEYDPHVDLFGFVHYYRCRASHFTIVNQELSDLCEKYDYLVSKFPSELIVKGTKPLDLCTWVKLEHDIIMYASAFFRNTLDNLSWYRHCAKIWYTFDREKICFQMTKCLISCAEKNVLLEEEDTLPIKQKRAWEWLPTSTHQTTIESKLPDETENGNCSSRQQYLMIFLVFIHEQPLSVKRKTAQRIKRLLSNPTMLYSIIVSQ</sequence>
<protein>
    <submittedName>
        <fullName evidence="1">Uncharacterized protein</fullName>
    </submittedName>
</protein>
<dbReference type="EMBL" id="HBIN01004592">
    <property type="protein sequence ID" value="CAE0432928.1"/>
    <property type="molecule type" value="Transcribed_RNA"/>
</dbReference>
<gene>
    <name evidence="1" type="ORF">ASTO00021_LOCUS3246</name>
</gene>
<reference evidence="1" key="1">
    <citation type="submission" date="2021-01" db="EMBL/GenBank/DDBJ databases">
        <authorList>
            <person name="Corre E."/>
            <person name="Pelletier E."/>
            <person name="Niang G."/>
            <person name="Scheremetjew M."/>
            <person name="Finn R."/>
            <person name="Kale V."/>
            <person name="Holt S."/>
            <person name="Cochrane G."/>
            <person name="Meng A."/>
            <person name="Brown T."/>
            <person name="Cohen L."/>
        </authorList>
    </citation>
    <scope>NUCLEOTIDE SEQUENCE</scope>
    <source>
        <strain evidence="1">GSBS06</strain>
    </source>
</reference>
<dbReference type="AlphaFoldDB" id="A0A7S3PFA5"/>
<proteinExistence type="predicted"/>
<accession>A0A7S3PFA5</accession>
<name>A0A7S3PFA5_9STRA</name>